<dbReference type="RefSeq" id="WP_138190186.1">
    <property type="nucleotide sequence ID" value="NZ_VBWP01000002.1"/>
</dbReference>
<dbReference type="InParanoid" id="A0A5R8QEU6"/>
<evidence type="ECO:0000313" key="2">
    <source>
        <dbReference type="Proteomes" id="UP000306912"/>
    </source>
</evidence>
<comment type="caution">
    <text evidence="1">The sequence shown here is derived from an EMBL/GenBank/DDBJ whole genome shotgun (WGS) entry which is preliminary data.</text>
</comment>
<protein>
    <submittedName>
        <fullName evidence="1">Uncharacterized protein</fullName>
    </submittedName>
</protein>
<keyword evidence="2" id="KW-1185">Reference proteome</keyword>
<dbReference type="EMBL" id="VBWP01000002">
    <property type="protein sequence ID" value="TLG76549.1"/>
    <property type="molecule type" value="Genomic_DNA"/>
</dbReference>
<reference evidence="1 2" key="1">
    <citation type="submission" date="2019-05" db="EMBL/GenBank/DDBJ databases">
        <title>Culicoidintestinum kansasii gen. nov., sp. nov. from the gastrointestinal tract of the biting midge, Culicoides sonorensis.</title>
        <authorList>
            <person name="Neupane S."/>
            <person name="Ghosh A."/>
            <person name="Gunther S."/>
            <person name="Martin K."/>
            <person name="Zurek L."/>
        </authorList>
    </citation>
    <scope>NUCLEOTIDE SEQUENCE [LARGE SCALE GENOMIC DNA]</scope>
    <source>
        <strain evidence="1 2">CS-1</strain>
    </source>
</reference>
<evidence type="ECO:0000313" key="1">
    <source>
        <dbReference type="EMBL" id="TLG76549.1"/>
    </source>
</evidence>
<gene>
    <name evidence="1" type="ORF">FEZ08_02730</name>
</gene>
<proteinExistence type="predicted"/>
<dbReference type="OrthoDB" id="9806181at2"/>
<dbReference type="AlphaFoldDB" id="A0A5R8QEU6"/>
<accession>A0A5R8QEU6</accession>
<dbReference type="Proteomes" id="UP000306912">
    <property type="component" value="Unassembled WGS sequence"/>
</dbReference>
<organism evidence="1 2">
    <name type="scientific">Culicoidibacter larvae</name>
    <dbReference type="NCBI Taxonomy" id="2579976"/>
    <lineage>
        <taxon>Bacteria</taxon>
        <taxon>Bacillati</taxon>
        <taxon>Bacillota</taxon>
        <taxon>Culicoidibacteria</taxon>
        <taxon>Culicoidibacterales</taxon>
        <taxon>Culicoidibacteraceae</taxon>
        <taxon>Culicoidibacter</taxon>
    </lineage>
</organism>
<name>A0A5R8QEU6_9FIRM</name>
<sequence>MEAEKLFYPEPQQWGLRGDPYLWRQLYMFFAEQGVPEYLAEFLEALFDAAEMLIGEPLHTGVNVHVADFSHGGMSSGQVCGDFWILKGLPLLLARYDEENLKSVHS</sequence>